<dbReference type="Proteomes" id="UP000001025">
    <property type="component" value="Chromosome"/>
</dbReference>
<evidence type="ECO:0000313" key="2">
    <source>
        <dbReference type="Proteomes" id="UP000001025"/>
    </source>
</evidence>
<dbReference type="EMBL" id="BX294153">
    <property type="protein sequence ID" value="CAD79246.1"/>
    <property type="molecule type" value="Genomic_DNA"/>
</dbReference>
<reference evidence="1 2" key="1">
    <citation type="journal article" date="2003" name="Proc. Natl. Acad. Sci. U.S.A.">
        <title>Complete genome sequence of the marine planctomycete Pirellula sp. strain 1.</title>
        <authorList>
            <person name="Gloeckner F.O."/>
            <person name="Kube M."/>
            <person name="Bauer M."/>
            <person name="Teeling H."/>
            <person name="Lombardot T."/>
            <person name="Ludwig W."/>
            <person name="Gade D."/>
            <person name="Beck A."/>
            <person name="Borzym K."/>
            <person name="Heitmann K."/>
            <person name="Rabus R."/>
            <person name="Schlesner H."/>
            <person name="Amann R."/>
            <person name="Reinhardt R."/>
        </authorList>
    </citation>
    <scope>NUCLEOTIDE SEQUENCE [LARGE SCALE GENOMIC DNA]</scope>
    <source>
        <strain evidence="2">DSM 10527 / NCIMB 13988 / SH1</strain>
    </source>
</reference>
<dbReference type="HOGENOM" id="CLU_3358126_0_0_0"/>
<name>Q7UE08_RHOBA</name>
<dbReference type="AlphaFoldDB" id="Q7UE08"/>
<dbReference type="InParanoid" id="Q7UE08"/>
<sequence length="36" mass="3872">MLPRTTGANDGLQNVCYSRSDSECNFSSGQCLSSSR</sequence>
<evidence type="ECO:0000313" key="1">
    <source>
        <dbReference type="EMBL" id="CAD79246.1"/>
    </source>
</evidence>
<organism evidence="1 2">
    <name type="scientific">Rhodopirellula baltica (strain DSM 10527 / NCIMB 13988 / SH1)</name>
    <dbReference type="NCBI Taxonomy" id="243090"/>
    <lineage>
        <taxon>Bacteria</taxon>
        <taxon>Pseudomonadati</taxon>
        <taxon>Planctomycetota</taxon>
        <taxon>Planctomycetia</taxon>
        <taxon>Pirellulales</taxon>
        <taxon>Pirellulaceae</taxon>
        <taxon>Rhodopirellula</taxon>
    </lineage>
</organism>
<accession>Q7UE08</accession>
<proteinExistence type="predicted"/>
<dbReference type="EnsemblBacteria" id="CAD79246">
    <property type="protein sequence ID" value="CAD79246"/>
    <property type="gene ID" value="RB11664"/>
</dbReference>
<protein>
    <submittedName>
        <fullName evidence="1">Uncharacterized protein</fullName>
    </submittedName>
</protein>
<gene>
    <name evidence="1" type="ordered locus">RB11664</name>
</gene>
<dbReference type="KEGG" id="rba:RB11664"/>
<keyword evidence="2" id="KW-1185">Reference proteome</keyword>